<accession>A0A1H2YNG9</accession>
<dbReference type="InterPro" id="IPR011008">
    <property type="entry name" value="Dimeric_a/b-barrel"/>
</dbReference>
<name>A0A1H2YNG9_9PROT</name>
<evidence type="ECO:0000313" key="1">
    <source>
        <dbReference type="EMBL" id="SDX06792.1"/>
    </source>
</evidence>
<dbReference type="EMBL" id="FNNH01000055">
    <property type="protein sequence ID" value="SDX06792.1"/>
    <property type="molecule type" value="Genomic_DNA"/>
</dbReference>
<dbReference type="Pfam" id="PF07237">
    <property type="entry name" value="DUF1428"/>
    <property type="match status" value="1"/>
</dbReference>
<dbReference type="InterPro" id="IPR009874">
    <property type="entry name" value="DUF1428"/>
</dbReference>
<dbReference type="Proteomes" id="UP000183454">
    <property type="component" value="Unassembled WGS sequence"/>
</dbReference>
<reference evidence="1 2" key="1">
    <citation type="submission" date="2016-10" db="EMBL/GenBank/DDBJ databases">
        <authorList>
            <person name="de Groot N.N."/>
        </authorList>
    </citation>
    <scope>NUCLEOTIDE SEQUENCE [LARGE SCALE GENOMIC DNA]</scope>
    <source>
        <strain evidence="1 2">Nm110</strain>
    </source>
</reference>
<dbReference type="AlphaFoldDB" id="A0A1H2YNG9"/>
<evidence type="ECO:0000313" key="2">
    <source>
        <dbReference type="Proteomes" id="UP000183454"/>
    </source>
</evidence>
<gene>
    <name evidence="1" type="ORF">SAMN05421882_10557</name>
</gene>
<dbReference type="Gene3D" id="3.30.70.100">
    <property type="match status" value="1"/>
</dbReference>
<proteinExistence type="predicted"/>
<dbReference type="SUPFAM" id="SSF54909">
    <property type="entry name" value="Dimeric alpha+beta barrel"/>
    <property type="match status" value="1"/>
</dbReference>
<organism evidence="1 2">
    <name type="scientific">Nitrosomonas communis</name>
    <dbReference type="NCBI Taxonomy" id="44574"/>
    <lineage>
        <taxon>Bacteria</taxon>
        <taxon>Pseudomonadati</taxon>
        <taxon>Pseudomonadota</taxon>
        <taxon>Betaproteobacteria</taxon>
        <taxon>Nitrosomonadales</taxon>
        <taxon>Nitrosomonadaceae</taxon>
        <taxon>Nitrosomonas</taxon>
    </lineage>
</organism>
<protein>
    <recommendedName>
        <fullName evidence="3">RNA signal recognition particle 4.5S RNA</fullName>
    </recommendedName>
</protein>
<sequence length="69" mass="7854">MISFKKAAEAEENETVVFAWIVFESEIHRDQVNKAVMADPCLSKMTNPDAMPFDCKRMAYDGFIVIVSH</sequence>
<evidence type="ECO:0008006" key="3">
    <source>
        <dbReference type="Google" id="ProtNLM"/>
    </source>
</evidence>